<reference evidence="3" key="1">
    <citation type="journal article" date="2019" name="Int. J. Syst. Evol. Microbiol.">
        <title>The Global Catalogue of Microorganisms (GCM) 10K type strain sequencing project: providing services to taxonomists for standard genome sequencing and annotation.</title>
        <authorList>
            <consortium name="The Broad Institute Genomics Platform"/>
            <consortium name="The Broad Institute Genome Sequencing Center for Infectious Disease"/>
            <person name="Wu L."/>
            <person name="Ma J."/>
        </authorList>
    </citation>
    <scope>NUCLEOTIDE SEQUENCE [LARGE SCALE GENOMIC DNA]</scope>
    <source>
        <strain evidence="3">JCM 19125</strain>
    </source>
</reference>
<dbReference type="Proteomes" id="UP001501521">
    <property type="component" value="Unassembled WGS sequence"/>
</dbReference>
<keyword evidence="1" id="KW-1133">Transmembrane helix</keyword>
<keyword evidence="1" id="KW-0472">Membrane</keyword>
<organism evidence="2 3">
    <name type="scientific">Tessaracoccus lubricantis</name>
    <dbReference type="NCBI Taxonomy" id="545543"/>
    <lineage>
        <taxon>Bacteria</taxon>
        <taxon>Bacillati</taxon>
        <taxon>Actinomycetota</taxon>
        <taxon>Actinomycetes</taxon>
        <taxon>Propionibacteriales</taxon>
        <taxon>Propionibacteriaceae</taxon>
        <taxon>Tessaracoccus</taxon>
    </lineage>
</organism>
<evidence type="ECO:0000313" key="3">
    <source>
        <dbReference type="Proteomes" id="UP001501521"/>
    </source>
</evidence>
<accession>A0ABP9FN84</accession>
<proteinExistence type="predicted"/>
<evidence type="ECO:0000256" key="1">
    <source>
        <dbReference type="SAM" id="Phobius"/>
    </source>
</evidence>
<evidence type="ECO:0008006" key="4">
    <source>
        <dbReference type="Google" id="ProtNLM"/>
    </source>
</evidence>
<gene>
    <name evidence="2" type="ORF">GCM10025789_30440</name>
</gene>
<sequence length="71" mass="7784">MKVLSPVGRFGVDVKGVRLREGRPVFDVSMGAWSSEVTLEPTDMKYVILAGVMLGGAFALGRMTSRARNRR</sequence>
<evidence type="ECO:0000313" key="2">
    <source>
        <dbReference type="EMBL" id="GAA4908827.1"/>
    </source>
</evidence>
<protein>
    <recommendedName>
        <fullName evidence="4">PEP-CTERM protein-sorting domain-containing protein</fullName>
    </recommendedName>
</protein>
<keyword evidence="1" id="KW-0812">Transmembrane</keyword>
<keyword evidence="3" id="KW-1185">Reference proteome</keyword>
<dbReference type="EMBL" id="BAABLV010000050">
    <property type="protein sequence ID" value="GAA4908827.1"/>
    <property type="molecule type" value="Genomic_DNA"/>
</dbReference>
<comment type="caution">
    <text evidence="2">The sequence shown here is derived from an EMBL/GenBank/DDBJ whole genome shotgun (WGS) entry which is preliminary data.</text>
</comment>
<name>A0ABP9FN84_9ACTN</name>
<feature type="transmembrane region" description="Helical" evidence="1">
    <location>
        <begin position="44"/>
        <end position="61"/>
    </location>
</feature>